<dbReference type="KEGG" id="jme:EEW87_010840"/>
<reference evidence="7 8" key="1">
    <citation type="submission" date="2019-09" db="EMBL/GenBank/DDBJ databases">
        <title>Complete Genome Sequence of Janibacter melonis M714 with both human health impact and industrial applications.</title>
        <authorList>
            <person name="Jin M."/>
            <person name="Zhao Q.R."/>
        </authorList>
    </citation>
    <scope>NUCLEOTIDE SEQUENCE [LARGE SCALE GENOMIC DNA]</scope>
    <source>
        <strain evidence="7 8">M714</strain>
    </source>
</reference>
<keyword evidence="4 6" id="KW-1133">Transmembrane helix</keyword>
<feature type="transmembrane region" description="Helical" evidence="6">
    <location>
        <begin position="91"/>
        <end position="111"/>
    </location>
</feature>
<evidence type="ECO:0000256" key="1">
    <source>
        <dbReference type="ARBA" id="ARBA00004651"/>
    </source>
</evidence>
<keyword evidence="2" id="KW-1003">Cell membrane</keyword>
<sequence>MPALRRWPKLSAGRKGILAILSGTAGAQLILLLSSPVLGRLFAPEQFGPFAVANALLIPAAVIMALRFELAIPLPRRDDDARELLALGMRICAFVTVALLATVLLAKSWFASLLGLSPDDANILMWVPLTAGAMGAFVLLNQTAIRLKMYAAIARRNVLQAAGVVFFQLSAGLLGLGAHGLAGGLLLGQLVGVWALLAAVRGELGPSDAAARRSLAREYRRFPLIMAPSGLVNSLGLQAPVLLASSVFGATVAGWLGMTQRVLAMPVALFGVSVAQVFLGEFAEARRHDRGGLRRQFVKTSRTLIAVGALGALVLLAAGPLLFRIFLGEEWEASGEYARALAPALMLQLVASPLSQTLVVMGRLGWQATWDVGRLLLCAGAVLGGAAMGLPPLQTTWLLSGAMVLSYAALWGLSLAAVGES</sequence>
<dbReference type="GeneID" id="59161667"/>
<feature type="transmembrane region" description="Helical" evidence="6">
    <location>
        <begin position="123"/>
        <end position="145"/>
    </location>
</feature>
<dbReference type="GO" id="GO:0005886">
    <property type="term" value="C:plasma membrane"/>
    <property type="evidence" value="ECO:0007669"/>
    <property type="project" value="UniProtKB-SubCell"/>
</dbReference>
<evidence type="ECO:0000256" key="4">
    <source>
        <dbReference type="ARBA" id="ARBA00022989"/>
    </source>
</evidence>
<dbReference type="AlphaFoldDB" id="A0A5P8FPL9"/>
<feature type="transmembrane region" description="Helical" evidence="6">
    <location>
        <begin position="397"/>
        <end position="418"/>
    </location>
</feature>
<dbReference type="InterPro" id="IPR050833">
    <property type="entry name" value="Poly_Biosynth_Transport"/>
</dbReference>
<feature type="transmembrane region" description="Helical" evidence="6">
    <location>
        <begin position="49"/>
        <end position="70"/>
    </location>
</feature>
<keyword evidence="5 6" id="KW-0472">Membrane</keyword>
<feature type="transmembrane region" description="Helical" evidence="6">
    <location>
        <begin position="157"/>
        <end position="176"/>
    </location>
</feature>
<evidence type="ECO:0000313" key="8">
    <source>
        <dbReference type="Proteomes" id="UP000271708"/>
    </source>
</evidence>
<organism evidence="7 8">
    <name type="scientific">Janibacter melonis</name>
    <dbReference type="NCBI Taxonomy" id="262209"/>
    <lineage>
        <taxon>Bacteria</taxon>
        <taxon>Bacillati</taxon>
        <taxon>Actinomycetota</taxon>
        <taxon>Actinomycetes</taxon>
        <taxon>Micrococcales</taxon>
        <taxon>Intrasporangiaceae</taxon>
        <taxon>Janibacter</taxon>
    </lineage>
</organism>
<dbReference type="Proteomes" id="UP000271708">
    <property type="component" value="Chromosome"/>
</dbReference>
<accession>A0A5P8FPL9</accession>
<proteinExistence type="predicted"/>
<feature type="transmembrane region" description="Helical" evidence="6">
    <location>
        <begin position="340"/>
        <end position="360"/>
    </location>
</feature>
<evidence type="ECO:0000313" key="7">
    <source>
        <dbReference type="EMBL" id="QFQ30682.2"/>
    </source>
</evidence>
<feature type="transmembrane region" description="Helical" evidence="6">
    <location>
        <begin position="372"/>
        <end position="391"/>
    </location>
</feature>
<feature type="transmembrane region" description="Helical" evidence="6">
    <location>
        <begin position="304"/>
        <end position="328"/>
    </location>
</feature>
<gene>
    <name evidence="7" type="ORF">EEW87_010840</name>
</gene>
<dbReference type="PANTHER" id="PTHR30250">
    <property type="entry name" value="PST FAMILY PREDICTED COLANIC ACID TRANSPORTER"/>
    <property type="match status" value="1"/>
</dbReference>
<evidence type="ECO:0000256" key="2">
    <source>
        <dbReference type="ARBA" id="ARBA00022475"/>
    </source>
</evidence>
<dbReference type="Pfam" id="PF13440">
    <property type="entry name" value="Polysacc_synt_3"/>
    <property type="match status" value="1"/>
</dbReference>
<dbReference type="EMBL" id="CP044548">
    <property type="protein sequence ID" value="QFQ30682.2"/>
    <property type="molecule type" value="Genomic_DNA"/>
</dbReference>
<dbReference type="PANTHER" id="PTHR30250:SF11">
    <property type="entry name" value="O-ANTIGEN TRANSPORTER-RELATED"/>
    <property type="match status" value="1"/>
</dbReference>
<evidence type="ECO:0000256" key="5">
    <source>
        <dbReference type="ARBA" id="ARBA00023136"/>
    </source>
</evidence>
<keyword evidence="3 6" id="KW-0812">Transmembrane</keyword>
<evidence type="ECO:0000256" key="6">
    <source>
        <dbReference type="SAM" id="Phobius"/>
    </source>
</evidence>
<protein>
    <submittedName>
        <fullName evidence="7">Oligosaccharide flippase family protein</fullName>
    </submittedName>
</protein>
<name>A0A5P8FPL9_9MICO</name>
<evidence type="ECO:0000256" key="3">
    <source>
        <dbReference type="ARBA" id="ARBA00022692"/>
    </source>
</evidence>
<dbReference type="RefSeq" id="WP_123092088.1">
    <property type="nucleotide sequence ID" value="NZ_CP044548.2"/>
</dbReference>
<comment type="subcellular location">
    <subcellularLocation>
        <location evidence="1">Cell membrane</location>
        <topology evidence="1">Multi-pass membrane protein</topology>
    </subcellularLocation>
</comment>